<dbReference type="Proteomes" id="UP001221898">
    <property type="component" value="Unassembled WGS sequence"/>
</dbReference>
<sequence length="181" mass="20073">MSTLPRTPPHRKPIHSPVARRQGPRDSESLEIFFPPRYPRWLASRARARRLPLFIQGTTSPRAALVTGGRRVKGLASSAVSENGFSQPWSLVLEGDLFSKAETEGRSKHPPPRPPHPLATVCSSDPLNWTHLKAVSRAETLCDCHRRYWTINVAGGRFCASVSVEQKGQTAPLLRTRPGAR</sequence>
<evidence type="ECO:0000313" key="2">
    <source>
        <dbReference type="EMBL" id="KAJ8391136.1"/>
    </source>
</evidence>
<proteinExistence type="predicted"/>
<feature type="region of interest" description="Disordered" evidence="1">
    <location>
        <begin position="1"/>
        <end position="27"/>
    </location>
</feature>
<comment type="caution">
    <text evidence="2">The sequence shown here is derived from an EMBL/GenBank/DDBJ whole genome shotgun (WGS) entry which is preliminary data.</text>
</comment>
<gene>
    <name evidence="2" type="ORF">AAFF_G00095650</name>
</gene>
<organism evidence="2 3">
    <name type="scientific">Aldrovandia affinis</name>
    <dbReference type="NCBI Taxonomy" id="143900"/>
    <lineage>
        <taxon>Eukaryota</taxon>
        <taxon>Metazoa</taxon>
        <taxon>Chordata</taxon>
        <taxon>Craniata</taxon>
        <taxon>Vertebrata</taxon>
        <taxon>Euteleostomi</taxon>
        <taxon>Actinopterygii</taxon>
        <taxon>Neopterygii</taxon>
        <taxon>Teleostei</taxon>
        <taxon>Notacanthiformes</taxon>
        <taxon>Halosauridae</taxon>
        <taxon>Aldrovandia</taxon>
    </lineage>
</organism>
<dbReference type="EMBL" id="JAINUG010000161">
    <property type="protein sequence ID" value="KAJ8391136.1"/>
    <property type="molecule type" value="Genomic_DNA"/>
</dbReference>
<evidence type="ECO:0000313" key="3">
    <source>
        <dbReference type="Proteomes" id="UP001221898"/>
    </source>
</evidence>
<name>A0AAD7WBL5_9TELE</name>
<dbReference type="AlphaFoldDB" id="A0AAD7WBL5"/>
<accession>A0AAD7WBL5</accession>
<keyword evidence="3" id="KW-1185">Reference proteome</keyword>
<protein>
    <submittedName>
        <fullName evidence="2">Uncharacterized protein</fullName>
    </submittedName>
</protein>
<evidence type="ECO:0000256" key="1">
    <source>
        <dbReference type="SAM" id="MobiDB-lite"/>
    </source>
</evidence>
<reference evidence="2" key="1">
    <citation type="journal article" date="2023" name="Science">
        <title>Genome structures resolve the early diversification of teleost fishes.</title>
        <authorList>
            <person name="Parey E."/>
            <person name="Louis A."/>
            <person name="Montfort J."/>
            <person name="Bouchez O."/>
            <person name="Roques C."/>
            <person name="Iampietro C."/>
            <person name="Lluch J."/>
            <person name="Castinel A."/>
            <person name="Donnadieu C."/>
            <person name="Desvignes T."/>
            <person name="Floi Bucao C."/>
            <person name="Jouanno E."/>
            <person name="Wen M."/>
            <person name="Mejri S."/>
            <person name="Dirks R."/>
            <person name="Jansen H."/>
            <person name="Henkel C."/>
            <person name="Chen W.J."/>
            <person name="Zahm M."/>
            <person name="Cabau C."/>
            <person name="Klopp C."/>
            <person name="Thompson A.W."/>
            <person name="Robinson-Rechavi M."/>
            <person name="Braasch I."/>
            <person name="Lecointre G."/>
            <person name="Bobe J."/>
            <person name="Postlethwait J.H."/>
            <person name="Berthelot C."/>
            <person name="Roest Crollius H."/>
            <person name="Guiguen Y."/>
        </authorList>
    </citation>
    <scope>NUCLEOTIDE SEQUENCE</scope>
    <source>
        <strain evidence="2">NC1722</strain>
    </source>
</reference>